<evidence type="ECO:0000313" key="2">
    <source>
        <dbReference type="Proteomes" id="UP000694701"/>
    </source>
</evidence>
<dbReference type="AlphaFoldDB" id="A0A8C2HA39"/>
<dbReference type="Ensembl" id="ENSCCRT00020032858.1">
    <property type="protein sequence ID" value="ENSCCRP00020030020.1"/>
    <property type="gene ID" value="ENSCCRG00020013630.1"/>
</dbReference>
<sequence length="500" mass="54953">ICCMLLSLQPQSVSQPYSGGGSGLVEPPLFFPTIPERPVSFSPPPSCSPKPFNVQRRRSTSILEAHTCHFQPAYHRSNGSSMHPFSGMEALGPGCDPSLFMMPGMAAQRFAEPLHLQPPAEPLYGYKDVRAEQEEVVRRLSLNQAALMDHLEAMAYSGYPLTAHQLSHISFHQQMQVAAAASLAYETQSQPGPAYLHPHVQSHMRLTHSPIPQLPSMNVSCSASAPQQTAAADPCYQPHSFPHSAPPVLAHTSEPSTTFEFHMHNLQADTAMLASRLYRARRGSMDLNLEEASGSQGLCSRLQPVTEELYSYEEAVRRLSLNQAALMDHLEAMAYSGYPMTAQQLSHISFHQQMQVAAAASLAYETQSQPGPAYLHPHVQSHMRLTHSPIPQLPSMNVSCSASAPQQTAAADPCYQPHSFPHSAPPVLAHTSEPSTTFEFHMHNLQADPAMLASRLYRARRGSMDLNLEEASGSQGLCSRLQPVTEELHFCIFHWPVCTL</sequence>
<accession>A0A8C2HA39</accession>
<dbReference type="Proteomes" id="UP000694701">
    <property type="component" value="Unplaced"/>
</dbReference>
<evidence type="ECO:0000313" key="1">
    <source>
        <dbReference type="Ensembl" id="ENSCCRP00020030020.1"/>
    </source>
</evidence>
<name>A0A8C2HA39_CYPCA</name>
<reference evidence="1" key="1">
    <citation type="submission" date="2025-08" db="UniProtKB">
        <authorList>
            <consortium name="Ensembl"/>
        </authorList>
    </citation>
    <scope>IDENTIFICATION</scope>
</reference>
<organism evidence="1 2">
    <name type="scientific">Cyprinus carpio</name>
    <name type="common">Common carp</name>
    <dbReference type="NCBI Taxonomy" id="7962"/>
    <lineage>
        <taxon>Eukaryota</taxon>
        <taxon>Metazoa</taxon>
        <taxon>Chordata</taxon>
        <taxon>Craniata</taxon>
        <taxon>Vertebrata</taxon>
        <taxon>Euteleostomi</taxon>
        <taxon>Actinopterygii</taxon>
        <taxon>Neopterygii</taxon>
        <taxon>Teleostei</taxon>
        <taxon>Ostariophysi</taxon>
        <taxon>Cypriniformes</taxon>
        <taxon>Cyprinidae</taxon>
        <taxon>Cyprininae</taxon>
        <taxon>Cyprinus</taxon>
    </lineage>
</organism>
<protein>
    <submittedName>
        <fullName evidence="1">Uncharacterized protein</fullName>
    </submittedName>
</protein>
<proteinExistence type="predicted"/>